<sequence length="465" mass="51247">METRKGSAKRKIADTAQEGTPVHTKTPSAVLDTPTLASAALLPTSISAPPSPSMAVTAPPVSSIPPPTLAIYGVANRGASNITHPPSHVASYYTTFIESRMDTSNTINTIYDFHAIVTIQYAVVVIVQYTIVIEDSELFVIQYPILSGVYSLCEKSILEPIGVGGEISKAADVLRKSLMTCGTYLGDPAFVPRNMEWISYGSTGVLCSQIEANRYHMECKLYEKHKDELTAPIPEPLNLVGLHRVEEALFFFTADANWKKDNDFNEKYCDAKATCVLGAASEALFAVDEPLIRKNLDALLEMRRSQHRPQVKGAYAKVGNRLLPKLRHVLFERRQEGDDDDIANDTIGISDWPVINSSTRVELNALTNTHRVIPIPAFDIEGENIHPTRYTEVLKGADVRVVFNLLHWGIGRSKSGGNGSDTFVLDLVSIRAISTPKLRGAVPRFKRTGQRDAFDSLDKGKRRRV</sequence>
<organism evidence="2 3">
    <name type="scientific">Hermanssonia centrifuga</name>
    <dbReference type="NCBI Taxonomy" id="98765"/>
    <lineage>
        <taxon>Eukaryota</taxon>
        <taxon>Fungi</taxon>
        <taxon>Dikarya</taxon>
        <taxon>Basidiomycota</taxon>
        <taxon>Agaricomycotina</taxon>
        <taxon>Agaricomycetes</taxon>
        <taxon>Polyporales</taxon>
        <taxon>Meruliaceae</taxon>
        <taxon>Hermanssonia</taxon>
    </lineage>
</organism>
<feature type="region of interest" description="Disordered" evidence="1">
    <location>
        <begin position="1"/>
        <end position="29"/>
    </location>
</feature>
<dbReference type="EMBL" id="SGPJ01000526">
    <property type="protein sequence ID" value="THG93981.1"/>
    <property type="molecule type" value="Genomic_DNA"/>
</dbReference>
<accession>A0A4S4K7Z4</accession>
<evidence type="ECO:0000313" key="2">
    <source>
        <dbReference type="EMBL" id="THG93981.1"/>
    </source>
</evidence>
<proteinExistence type="predicted"/>
<evidence type="ECO:0000313" key="3">
    <source>
        <dbReference type="Proteomes" id="UP000309038"/>
    </source>
</evidence>
<reference evidence="2 3" key="1">
    <citation type="submission" date="2019-02" db="EMBL/GenBank/DDBJ databases">
        <title>Genome sequencing of the rare red list fungi Phlebia centrifuga.</title>
        <authorList>
            <person name="Buettner E."/>
            <person name="Kellner H."/>
        </authorList>
    </citation>
    <scope>NUCLEOTIDE SEQUENCE [LARGE SCALE GENOMIC DNA]</scope>
    <source>
        <strain evidence="2 3">DSM 108282</strain>
    </source>
</reference>
<protein>
    <submittedName>
        <fullName evidence="2">Uncharacterized protein</fullName>
    </submittedName>
</protein>
<keyword evidence="3" id="KW-1185">Reference proteome</keyword>
<feature type="compositionally biased region" description="Basic residues" evidence="1">
    <location>
        <begin position="1"/>
        <end position="10"/>
    </location>
</feature>
<evidence type="ECO:0000256" key="1">
    <source>
        <dbReference type="SAM" id="MobiDB-lite"/>
    </source>
</evidence>
<name>A0A4S4K7Z4_9APHY</name>
<dbReference type="AlphaFoldDB" id="A0A4S4K7Z4"/>
<comment type="caution">
    <text evidence="2">The sequence shown here is derived from an EMBL/GenBank/DDBJ whole genome shotgun (WGS) entry which is preliminary data.</text>
</comment>
<gene>
    <name evidence="2" type="ORF">EW026_g7392</name>
</gene>
<dbReference type="Proteomes" id="UP000309038">
    <property type="component" value="Unassembled WGS sequence"/>
</dbReference>